<gene>
    <name evidence="1" type="ORF">BC936DRAFT_146580</name>
</gene>
<dbReference type="Pfam" id="PF16093">
    <property type="entry name" value="PAC4"/>
    <property type="match status" value="1"/>
</dbReference>
<dbReference type="AlphaFoldDB" id="A0A433D7B1"/>
<reference evidence="1 2" key="1">
    <citation type="journal article" date="2018" name="New Phytol.">
        <title>Phylogenomics of Endogonaceae and evolution of mycorrhizas within Mucoromycota.</title>
        <authorList>
            <person name="Chang Y."/>
            <person name="Desiro A."/>
            <person name="Na H."/>
            <person name="Sandor L."/>
            <person name="Lipzen A."/>
            <person name="Clum A."/>
            <person name="Barry K."/>
            <person name="Grigoriev I.V."/>
            <person name="Martin F.M."/>
            <person name="Stajich J.E."/>
            <person name="Smith M.E."/>
            <person name="Bonito G."/>
            <person name="Spatafora J.W."/>
        </authorList>
    </citation>
    <scope>NUCLEOTIDE SEQUENCE [LARGE SCALE GENOMIC DNA]</scope>
    <source>
        <strain evidence="1 2">GMNB39</strain>
    </source>
</reference>
<protein>
    <submittedName>
        <fullName evidence="1">Uncharacterized protein</fullName>
    </submittedName>
</protein>
<organism evidence="1 2">
    <name type="scientific">Jimgerdemannia flammicorona</name>
    <dbReference type="NCBI Taxonomy" id="994334"/>
    <lineage>
        <taxon>Eukaryota</taxon>
        <taxon>Fungi</taxon>
        <taxon>Fungi incertae sedis</taxon>
        <taxon>Mucoromycota</taxon>
        <taxon>Mucoromycotina</taxon>
        <taxon>Endogonomycetes</taxon>
        <taxon>Endogonales</taxon>
        <taxon>Endogonaceae</taxon>
        <taxon>Jimgerdemannia</taxon>
    </lineage>
</organism>
<dbReference type="Proteomes" id="UP000268093">
    <property type="component" value="Unassembled WGS sequence"/>
</dbReference>
<dbReference type="OrthoDB" id="368507at2759"/>
<dbReference type="EMBL" id="RBNI01005406">
    <property type="protein sequence ID" value="RUP46744.1"/>
    <property type="molecule type" value="Genomic_DNA"/>
</dbReference>
<accession>A0A433D7B1</accession>
<proteinExistence type="predicted"/>
<evidence type="ECO:0000313" key="1">
    <source>
        <dbReference type="EMBL" id="RUP46744.1"/>
    </source>
</evidence>
<name>A0A433D7B1_9FUNG</name>
<dbReference type="GO" id="GO:0043248">
    <property type="term" value="P:proteasome assembly"/>
    <property type="evidence" value="ECO:0007669"/>
    <property type="project" value="InterPro"/>
</dbReference>
<keyword evidence="2" id="KW-1185">Reference proteome</keyword>
<sequence length="91" mass="10049">MATPEPSSFPIHQQTHLFMDDPVHIQIIVMQDSLFVWIGKTDGAFNDLSLAMPGISASSTTLVGKDIAETSRNIAHRLGKCSIFITFDHLH</sequence>
<dbReference type="InterPro" id="IPR032157">
    <property type="entry name" value="PAC4"/>
</dbReference>
<evidence type="ECO:0000313" key="2">
    <source>
        <dbReference type="Proteomes" id="UP000268093"/>
    </source>
</evidence>
<dbReference type="PANTHER" id="PTHR33559">
    <property type="entry name" value="PROTEASOME ASSEMBLY CHAPERONE 4"/>
    <property type="match status" value="1"/>
</dbReference>
<dbReference type="PANTHER" id="PTHR33559:SF1">
    <property type="entry name" value="PROTEASOME ASSEMBLY CHAPERONE 4"/>
    <property type="match status" value="1"/>
</dbReference>
<comment type="caution">
    <text evidence="1">The sequence shown here is derived from an EMBL/GenBank/DDBJ whole genome shotgun (WGS) entry which is preliminary data.</text>
</comment>